<evidence type="ECO:0000259" key="4">
    <source>
        <dbReference type="PROSITE" id="PS01124"/>
    </source>
</evidence>
<dbReference type="OrthoDB" id="9788446at2"/>
<reference evidence="5 6" key="1">
    <citation type="submission" date="2018-10" db="EMBL/GenBank/DDBJ databases">
        <title>Lactobacillus sp. R7 and Lactobacillus sp. R19 isolated from fermented mustard green product of Taiwan.</title>
        <authorList>
            <person name="Lin S.-T."/>
        </authorList>
    </citation>
    <scope>NUCLEOTIDE SEQUENCE [LARGE SCALE GENOMIC DNA]</scope>
    <source>
        <strain evidence="5 6">BCRC 81129</strain>
    </source>
</reference>
<keyword evidence="3" id="KW-0804">Transcription</keyword>
<dbReference type="InterPro" id="IPR018060">
    <property type="entry name" value="HTH_AraC"/>
</dbReference>
<dbReference type="SMART" id="SM00342">
    <property type="entry name" value="HTH_ARAC"/>
    <property type="match status" value="1"/>
</dbReference>
<dbReference type="InterPro" id="IPR018062">
    <property type="entry name" value="HTH_AraC-typ_CS"/>
</dbReference>
<evidence type="ECO:0000256" key="3">
    <source>
        <dbReference type="ARBA" id="ARBA00023163"/>
    </source>
</evidence>
<dbReference type="InterPro" id="IPR020449">
    <property type="entry name" value="Tscrpt_reg_AraC-type_HTH"/>
</dbReference>
<dbReference type="Gene3D" id="1.10.10.60">
    <property type="entry name" value="Homeodomain-like"/>
    <property type="match status" value="2"/>
</dbReference>
<protein>
    <submittedName>
        <fullName evidence="5">Helix-turn-helix domain-containing protein</fullName>
    </submittedName>
</protein>
<evidence type="ECO:0000313" key="5">
    <source>
        <dbReference type="EMBL" id="TGD20365.1"/>
    </source>
</evidence>
<dbReference type="Pfam" id="PF12833">
    <property type="entry name" value="HTH_18"/>
    <property type="match status" value="1"/>
</dbReference>
<dbReference type="PROSITE" id="PS00041">
    <property type="entry name" value="HTH_ARAC_FAMILY_1"/>
    <property type="match status" value="1"/>
</dbReference>
<dbReference type="GO" id="GO:0003700">
    <property type="term" value="F:DNA-binding transcription factor activity"/>
    <property type="evidence" value="ECO:0007669"/>
    <property type="project" value="InterPro"/>
</dbReference>
<dbReference type="AlphaFoldDB" id="A0A4Z0JC06"/>
<comment type="caution">
    <text evidence="5">The sequence shown here is derived from an EMBL/GenBank/DDBJ whole genome shotgun (WGS) entry which is preliminary data.</text>
</comment>
<dbReference type="PRINTS" id="PR00032">
    <property type="entry name" value="HTHARAC"/>
</dbReference>
<evidence type="ECO:0000256" key="2">
    <source>
        <dbReference type="ARBA" id="ARBA00023125"/>
    </source>
</evidence>
<dbReference type="SUPFAM" id="SSF46689">
    <property type="entry name" value="Homeodomain-like"/>
    <property type="match status" value="2"/>
</dbReference>
<dbReference type="GO" id="GO:0043565">
    <property type="term" value="F:sequence-specific DNA binding"/>
    <property type="evidence" value="ECO:0007669"/>
    <property type="project" value="InterPro"/>
</dbReference>
<dbReference type="InterPro" id="IPR009057">
    <property type="entry name" value="Homeodomain-like_sf"/>
</dbReference>
<dbReference type="PROSITE" id="PS01124">
    <property type="entry name" value="HTH_ARAC_FAMILY_2"/>
    <property type="match status" value="1"/>
</dbReference>
<gene>
    <name evidence="5" type="ORF">EGT51_01030</name>
</gene>
<dbReference type="Proteomes" id="UP000297348">
    <property type="component" value="Unassembled WGS sequence"/>
</dbReference>
<keyword evidence="2" id="KW-0238">DNA-binding</keyword>
<proteinExistence type="predicted"/>
<dbReference type="RefSeq" id="WP_135366935.1">
    <property type="nucleotide sequence ID" value="NZ_RKLX01000001.1"/>
</dbReference>
<dbReference type="PANTHER" id="PTHR43280">
    <property type="entry name" value="ARAC-FAMILY TRANSCRIPTIONAL REGULATOR"/>
    <property type="match status" value="1"/>
</dbReference>
<name>A0A4Z0JC06_9LACO</name>
<keyword evidence="1" id="KW-0805">Transcription regulation</keyword>
<organism evidence="5 6">
    <name type="scientific">Levilactobacillus suantsaiihabitans</name>
    <dbReference type="NCBI Taxonomy" id="2487722"/>
    <lineage>
        <taxon>Bacteria</taxon>
        <taxon>Bacillati</taxon>
        <taxon>Bacillota</taxon>
        <taxon>Bacilli</taxon>
        <taxon>Lactobacillales</taxon>
        <taxon>Lactobacillaceae</taxon>
        <taxon>Levilactobacillus</taxon>
    </lineage>
</organism>
<feature type="domain" description="HTH araC/xylS-type" evidence="4">
    <location>
        <begin position="161"/>
        <end position="259"/>
    </location>
</feature>
<dbReference type="EMBL" id="RKLX01000001">
    <property type="protein sequence ID" value="TGD20365.1"/>
    <property type="molecule type" value="Genomic_DNA"/>
</dbReference>
<evidence type="ECO:0000313" key="6">
    <source>
        <dbReference type="Proteomes" id="UP000297348"/>
    </source>
</evidence>
<sequence length="354" mass="40499">MNLNSQEKQYTQIKQIISLFFQLTKIRIAFIDPTLHVITSEGLLADPTNSTNYFEKKKNLIFFPIVTNDRLNGLFLADKSDITVNMLSLNQKSLESVANEVLSTYYQRVLILSPLTKDEINQNLQLFNLLINNSHNATPLVPIKNSTSPITTRNKGVNDIDIALNYIDQNITKKLTLLTVANNAYLSPAYLSRLFKENFKINFSDYIRLRKITLAQNKLMTTTQSINSIANNLGFSRANYFNKVFKETTNLTPLQFRKHYSGSKKIYTIYRDLTWNDNISVYAASKRFFQQQGIDLKEKDVNGRPCIVAIEDLSSLGNASGWVFLVDGIQPPIFPSELYVKDKTVIQWIFVHIS</sequence>
<keyword evidence="6" id="KW-1185">Reference proteome</keyword>
<dbReference type="PANTHER" id="PTHR43280:SF10">
    <property type="entry name" value="REGULATORY PROTEIN POCR"/>
    <property type="match status" value="1"/>
</dbReference>
<accession>A0A4Z0JC06</accession>
<evidence type="ECO:0000256" key="1">
    <source>
        <dbReference type="ARBA" id="ARBA00023015"/>
    </source>
</evidence>